<dbReference type="InterPro" id="IPR009057">
    <property type="entry name" value="Homeodomain-like_sf"/>
</dbReference>
<dbReference type="PROSITE" id="PS01124">
    <property type="entry name" value="HTH_ARAC_FAMILY_2"/>
    <property type="match status" value="1"/>
</dbReference>
<sequence length="187" mass="21482">MKLHIKNMVCDRCIMVVHQQLQQLNLQVDEITLGKASVSPDPDESQLLAIAASLKLMGFELIDNEKQQLIERIKNIVIQQVHHTDLSKNHINFSDLIAAQLFKDYAYLSRLFSEYEDITIEKFIIQQKVEKVKELLEYGQLNLNEIAYQMGYSSSAHLSSQFKSITGLTPSQYKTDKNNGRKPLDKI</sequence>
<dbReference type="Proteomes" id="UP001500742">
    <property type="component" value="Unassembled WGS sequence"/>
</dbReference>
<feature type="domain" description="HTH araC/xylS-type" evidence="4">
    <location>
        <begin position="71"/>
        <end position="176"/>
    </location>
</feature>
<evidence type="ECO:0000313" key="5">
    <source>
        <dbReference type="EMBL" id="GAA3968211.1"/>
    </source>
</evidence>
<keyword evidence="1" id="KW-0805">Transcription regulation</keyword>
<dbReference type="SUPFAM" id="SSF46689">
    <property type="entry name" value="Homeodomain-like"/>
    <property type="match status" value="1"/>
</dbReference>
<reference evidence="6" key="1">
    <citation type="journal article" date="2019" name="Int. J. Syst. Evol. Microbiol.">
        <title>The Global Catalogue of Microorganisms (GCM) 10K type strain sequencing project: providing services to taxonomists for standard genome sequencing and annotation.</title>
        <authorList>
            <consortium name="The Broad Institute Genomics Platform"/>
            <consortium name="The Broad Institute Genome Sequencing Center for Infectious Disease"/>
            <person name="Wu L."/>
            <person name="Ma J."/>
        </authorList>
    </citation>
    <scope>NUCLEOTIDE SEQUENCE [LARGE SCALE GENOMIC DNA]</scope>
    <source>
        <strain evidence="6">JCM 16601</strain>
    </source>
</reference>
<dbReference type="PROSITE" id="PS00041">
    <property type="entry name" value="HTH_ARAC_FAMILY_1"/>
    <property type="match status" value="1"/>
</dbReference>
<protein>
    <recommendedName>
        <fullName evidence="4">HTH araC/xylS-type domain-containing protein</fullName>
    </recommendedName>
</protein>
<dbReference type="RefSeq" id="WP_259094184.1">
    <property type="nucleotide sequence ID" value="NZ_BAAAZC010000010.1"/>
</dbReference>
<dbReference type="Pfam" id="PF12833">
    <property type="entry name" value="HTH_18"/>
    <property type="match status" value="1"/>
</dbReference>
<keyword evidence="6" id="KW-1185">Reference proteome</keyword>
<dbReference type="InterPro" id="IPR018060">
    <property type="entry name" value="HTH_AraC"/>
</dbReference>
<keyword evidence="2" id="KW-0238">DNA-binding</keyword>
<evidence type="ECO:0000259" key="4">
    <source>
        <dbReference type="PROSITE" id="PS01124"/>
    </source>
</evidence>
<gene>
    <name evidence="5" type="ORF">GCM10022210_16340</name>
</gene>
<dbReference type="InterPro" id="IPR018062">
    <property type="entry name" value="HTH_AraC-typ_CS"/>
</dbReference>
<accession>A0ABP7PN52</accession>
<evidence type="ECO:0000313" key="6">
    <source>
        <dbReference type="Proteomes" id="UP001500742"/>
    </source>
</evidence>
<dbReference type="SMART" id="SM00342">
    <property type="entry name" value="HTH_ARAC"/>
    <property type="match status" value="1"/>
</dbReference>
<dbReference type="PANTHER" id="PTHR43280">
    <property type="entry name" value="ARAC-FAMILY TRANSCRIPTIONAL REGULATOR"/>
    <property type="match status" value="1"/>
</dbReference>
<dbReference type="EMBL" id="BAAAZC010000010">
    <property type="protein sequence ID" value="GAA3968211.1"/>
    <property type="molecule type" value="Genomic_DNA"/>
</dbReference>
<evidence type="ECO:0000256" key="1">
    <source>
        <dbReference type="ARBA" id="ARBA00023015"/>
    </source>
</evidence>
<dbReference type="Gene3D" id="3.30.70.100">
    <property type="match status" value="1"/>
</dbReference>
<comment type="caution">
    <text evidence="5">The sequence shown here is derived from an EMBL/GenBank/DDBJ whole genome shotgun (WGS) entry which is preliminary data.</text>
</comment>
<evidence type="ECO:0000256" key="3">
    <source>
        <dbReference type="ARBA" id="ARBA00023163"/>
    </source>
</evidence>
<name>A0ABP7PN52_9SPHI</name>
<dbReference type="Gene3D" id="1.10.10.60">
    <property type="entry name" value="Homeodomain-like"/>
    <property type="match status" value="1"/>
</dbReference>
<keyword evidence="3" id="KW-0804">Transcription</keyword>
<proteinExistence type="predicted"/>
<dbReference type="PANTHER" id="PTHR43280:SF2">
    <property type="entry name" value="HTH-TYPE TRANSCRIPTIONAL REGULATOR EXSA"/>
    <property type="match status" value="1"/>
</dbReference>
<organism evidence="5 6">
    <name type="scientific">Mucilaginibacter dorajii</name>
    <dbReference type="NCBI Taxonomy" id="692994"/>
    <lineage>
        <taxon>Bacteria</taxon>
        <taxon>Pseudomonadati</taxon>
        <taxon>Bacteroidota</taxon>
        <taxon>Sphingobacteriia</taxon>
        <taxon>Sphingobacteriales</taxon>
        <taxon>Sphingobacteriaceae</taxon>
        <taxon>Mucilaginibacter</taxon>
    </lineage>
</organism>
<evidence type="ECO:0000256" key="2">
    <source>
        <dbReference type="ARBA" id="ARBA00023125"/>
    </source>
</evidence>